<dbReference type="RefSeq" id="WP_075073971.1">
    <property type="nucleotide sequence ID" value="NZ_DF967972.1"/>
</dbReference>
<accession>A0A0S7BLD1</accession>
<dbReference type="InterPro" id="IPR018580">
    <property type="entry name" value="Uncharacterised_YfhO"/>
</dbReference>
<evidence type="ECO:0000256" key="1">
    <source>
        <dbReference type="SAM" id="Phobius"/>
    </source>
</evidence>
<protein>
    <submittedName>
        <fullName evidence="2">Bacterial membrane protein YfhO</fullName>
    </submittedName>
</protein>
<dbReference type="PANTHER" id="PTHR38454:SF1">
    <property type="entry name" value="INTEGRAL MEMBRANE PROTEIN"/>
    <property type="match status" value="1"/>
</dbReference>
<evidence type="ECO:0000313" key="2">
    <source>
        <dbReference type="EMBL" id="GAP14737.1"/>
    </source>
</evidence>
<dbReference type="EMBL" id="DF967972">
    <property type="protein sequence ID" value="GAP14737.1"/>
    <property type="molecule type" value="Genomic_DNA"/>
</dbReference>
<dbReference type="STRING" id="360412.LARV_02512"/>
<feature type="transmembrane region" description="Helical" evidence="1">
    <location>
        <begin position="310"/>
        <end position="335"/>
    </location>
</feature>
<feature type="transmembrane region" description="Helical" evidence="1">
    <location>
        <begin position="56"/>
        <end position="74"/>
    </location>
</feature>
<dbReference type="PANTHER" id="PTHR38454">
    <property type="entry name" value="INTEGRAL MEMBRANE PROTEIN-RELATED"/>
    <property type="match status" value="1"/>
</dbReference>
<keyword evidence="1" id="KW-0812">Transmembrane</keyword>
<dbReference type="OrthoDB" id="9772884at2"/>
<gene>
    <name evidence="2" type="ORF">LARV_02512</name>
</gene>
<feature type="transmembrane region" description="Helical" evidence="1">
    <location>
        <begin position="347"/>
        <end position="369"/>
    </location>
</feature>
<sequence>MKKSWKYLILLVIPLAFLVYLRGDFAFPVRGDYSDLVISHLPNAEFLRRNLLDGELPLWSPLLFGGYPFAANPLSGLHYPPGWLALLFPLPLGFNLVTALHMILAGLGMYLFLRQNGLSDWPALTAGVVFQAMPKLMAHFAAGHLTLTYAVCLTPWVLWAEFKRIEHRGSMIWTIAPGIALALLALADIRWAPYAAILWLFYSLREFFRQRSSPKARKFIVWLGGAILQGLVVGVLTAPLWLPLLELVPLTTRAEMTAGERVGISLPAANLLGVFVPSMGSYAEWELYAGALPWLVLIFTLAVPDLRRRVWFWLAVLALSLAASLGEVVPGYAFISGLPGFSLLRVPARALFLCGFSFAVLTGYALEYLSQTKVEQKPEPVFFMVPFVAFPLLIAAGMGLYLGGYYEPFLWAGVALLFGFLAILAAEKRWLRVEISQCVFLLLIIIEMGGMDASIMTRKKPADVYGPFADLLQVVAPKSGDLYRVYSPSFSLPQYIAVQQNLDLVDGIDPMQLRSYVKLFSAASGIPIHSYSVTLPPFTGGDPQKDNAAYSPNAKLLGVLNTKYVLSAFPLSTAGLKWVQVVNGIQVYENSDYRERAWVESDSGGVRSVEILDYTANRVSLQAQGPGTLVLSDVVYPGWQARVDGQSTDIQPYQGALRSVRLNGGLHQIEFVFHPISVYLGWGLALTGWIMIGVLSLKQRRMNAGSRE</sequence>
<evidence type="ECO:0000313" key="3">
    <source>
        <dbReference type="Proteomes" id="UP000055060"/>
    </source>
</evidence>
<keyword evidence="1" id="KW-0472">Membrane</keyword>
<feature type="transmembrane region" description="Helical" evidence="1">
    <location>
        <begin position="438"/>
        <end position="456"/>
    </location>
</feature>
<feature type="transmembrane region" description="Helical" evidence="1">
    <location>
        <begin position="408"/>
        <end position="426"/>
    </location>
</feature>
<keyword evidence="1" id="KW-1133">Transmembrane helix</keyword>
<feature type="transmembrane region" description="Helical" evidence="1">
    <location>
        <begin position="381"/>
        <end position="402"/>
    </location>
</feature>
<reference evidence="2" key="1">
    <citation type="submission" date="2015-07" db="EMBL/GenBank/DDBJ databases">
        <title>Draft Genome Sequences of Anaerolinea thermolimosa IMO-1, Bellilinea caldifistulae GOMI-1, Leptolinea tardivitalis YMTK-2, Levilinea saccharolytica KIBI-1,Longilinea arvoryzae KOME-1, Previously Described as Members of the Anaerolineaceae (Chloroflexi).</title>
        <authorList>
            <person name="Sekiguchi Y."/>
            <person name="Ohashi A."/>
            <person name="Matsuura N."/>
            <person name="Tourlousse M.D."/>
        </authorList>
    </citation>
    <scope>NUCLEOTIDE SEQUENCE [LARGE SCALE GENOMIC DNA]</scope>
    <source>
        <strain evidence="2">KOME-1</strain>
    </source>
</reference>
<feature type="transmembrane region" description="Helical" evidence="1">
    <location>
        <begin position="285"/>
        <end position="303"/>
    </location>
</feature>
<feature type="transmembrane region" description="Helical" evidence="1">
    <location>
        <begin position="136"/>
        <end position="158"/>
    </location>
</feature>
<proteinExistence type="predicted"/>
<feature type="transmembrane region" description="Helical" evidence="1">
    <location>
        <begin position="86"/>
        <end position="113"/>
    </location>
</feature>
<dbReference type="Proteomes" id="UP000055060">
    <property type="component" value="Unassembled WGS sequence"/>
</dbReference>
<feature type="transmembrane region" description="Helical" evidence="1">
    <location>
        <begin position="170"/>
        <end position="186"/>
    </location>
</feature>
<dbReference type="AlphaFoldDB" id="A0A0S7BLD1"/>
<name>A0A0S7BLD1_9CHLR</name>
<feature type="transmembrane region" description="Helical" evidence="1">
    <location>
        <begin position="220"/>
        <end position="242"/>
    </location>
</feature>
<feature type="transmembrane region" description="Helical" evidence="1">
    <location>
        <begin position="192"/>
        <end position="208"/>
    </location>
</feature>
<organism evidence="2">
    <name type="scientific">Longilinea arvoryzae</name>
    <dbReference type="NCBI Taxonomy" id="360412"/>
    <lineage>
        <taxon>Bacteria</taxon>
        <taxon>Bacillati</taxon>
        <taxon>Chloroflexota</taxon>
        <taxon>Anaerolineae</taxon>
        <taxon>Anaerolineales</taxon>
        <taxon>Anaerolineaceae</taxon>
        <taxon>Longilinea</taxon>
    </lineage>
</organism>
<feature type="transmembrane region" description="Helical" evidence="1">
    <location>
        <begin position="676"/>
        <end position="697"/>
    </location>
</feature>
<keyword evidence="3" id="KW-1185">Reference proteome</keyword>